<feature type="region of interest" description="Disordered" evidence="1">
    <location>
        <begin position="206"/>
        <end position="258"/>
    </location>
</feature>
<proteinExistence type="predicted"/>
<keyword evidence="2" id="KW-1133">Transmembrane helix</keyword>
<reference evidence="3 4" key="1">
    <citation type="submission" date="2024-10" db="EMBL/GenBank/DDBJ databases">
        <title>Updated reference genomes for cyclostephanoid diatoms.</title>
        <authorList>
            <person name="Roberts W.R."/>
            <person name="Alverson A.J."/>
        </authorList>
    </citation>
    <scope>NUCLEOTIDE SEQUENCE [LARGE SCALE GENOMIC DNA]</scope>
    <source>
        <strain evidence="3 4">AJA276-08</strain>
    </source>
</reference>
<protein>
    <recommendedName>
        <fullName evidence="5">Vesicle transport protein</fullName>
    </recommendedName>
</protein>
<sequence>MNILTTKKSTLASALGAATTSDLSPQPSRSSTTLSGTSVVGSGDNSLSTYPTPRGGNAKPQRTSSRDDGRRRRGGLPRSHPPGPRVAPPAARKVGKITHREYRLLQSQTLLLLGTASLGLALFLLFTLPFAALVGLTVMVTSMGACLLVASSAAKAWYELQLEHPLGLIRHLPPTARTYLTQKSLNEVLCPSCSAESLPSLLSTTLSRHNSSSRGSLSSLPQEQQHRQRRGEDRVTLGSGRPPQANDAYRLSGHAKVP</sequence>
<feature type="compositionally biased region" description="Low complexity" evidence="1">
    <location>
        <begin position="206"/>
        <end position="220"/>
    </location>
</feature>
<evidence type="ECO:0008006" key="5">
    <source>
        <dbReference type="Google" id="ProtNLM"/>
    </source>
</evidence>
<keyword evidence="2" id="KW-0812">Transmembrane</keyword>
<feature type="compositionally biased region" description="Low complexity" evidence="1">
    <location>
        <begin position="16"/>
        <end position="43"/>
    </location>
</feature>
<name>A0ABD3Q2Z9_9STRA</name>
<organism evidence="3 4">
    <name type="scientific">Stephanodiscus triporus</name>
    <dbReference type="NCBI Taxonomy" id="2934178"/>
    <lineage>
        <taxon>Eukaryota</taxon>
        <taxon>Sar</taxon>
        <taxon>Stramenopiles</taxon>
        <taxon>Ochrophyta</taxon>
        <taxon>Bacillariophyta</taxon>
        <taxon>Coscinodiscophyceae</taxon>
        <taxon>Thalassiosirophycidae</taxon>
        <taxon>Stephanodiscales</taxon>
        <taxon>Stephanodiscaceae</taxon>
        <taxon>Stephanodiscus</taxon>
    </lineage>
</organism>
<keyword evidence="4" id="KW-1185">Reference proteome</keyword>
<feature type="transmembrane region" description="Helical" evidence="2">
    <location>
        <begin position="138"/>
        <end position="158"/>
    </location>
</feature>
<feature type="transmembrane region" description="Helical" evidence="2">
    <location>
        <begin position="110"/>
        <end position="132"/>
    </location>
</feature>
<evidence type="ECO:0000256" key="1">
    <source>
        <dbReference type="SAM" id="MobiDB-lite"/>
    </source>
</evidence>
<gene>
    <name evidence="3" type="ORF">ACHAW5_004351</name>
</gene>
<comment type="caution">
    <text evidence="3">The sequence shown here is derived from an EMBL/GenBank/DDBJ whole genome shotgun (WGS) entry which is preliminary data.</text>
</comment>
<dbReference type="EMBL" id="JALLAZ020000451">
    <property type="protein sequence ID" value="KAL3794829.1"/>
    <property type="molecule type" value="Genomic_DNA"/>
</dbReference>
<evidence type="ECO:0000256" key="2">
    <source>
        <dbReference type="SAM" id="Phobius"/>
    </source>
</evidence>
<evidence type="ECO:0000313" key="3">
    <source>
        <dbReference type="EMBL" id="KAL3794829.1"/>
    </source>
</evidence>
<evidence type="ECO:0000313" key="4">
    <source>
        <dbReference type="Proteomes" id="UP001530315"/>
    </source>
</evidence>
<dbReference type="AlphaFoldDB" id="A0ABD3Q2Z9"/>
<dbReference type="Proteomes" id="UP001530315">
    <property type="component" value="Unassembled WGS sequence"/>
</dbReference>
<keyword evidence="2" id="KW-0472">Membrane</keyword>
<feature type="compositionally biased region" description="Basic and acidic residues" evidence="1">
    <location>
        <begin position="224"/>
        <end position="235"/>
    </location>
</feature>
<accession>A0ABD3Q2Z9</accession>
<feature type="region of interest" description="Disordered" evidence="1">
    <location>
        <begin position="16"/>
        <end position="92"/>
    </location>
</feature>